<dbReference type="Pfam" id="PF00155">
    <property type="entry name" value="Aminotran_1_2"/>
    <property type="match status" value="1"/>
</dbReference>
<dbReference type="GO" id="GO:0008890">
    <property type="term" value="F:glycine C-acetyltransferase activity"/>
    <property type="evidence" value="ECO:0007669"/>
    <property type="project" value="UniProtKB-EC"/>
</dbReference>
<evidence type="ECO:0000256" key="3">
    <source>
        <dbReference type="ARBA" id="ARBA00022679"/>
    </source>
</evidence>
<protein>
    <submittedName>
        <fullName evidence="6">7-keto-8-aminopelargonate synthetase-like enzyme</fullName>
        <ecNumber evidence="6">2.3.1.29</ecNumber>
    </submittedName>
</protein>
<dbReference type="AlphaFoldDB" id="A0A075MQN9"/>
<keyword evidence="3 6" id="KW-0808">Transferase</keyword>
<feature type="domain" description="Aminotransferase class I/classII large" evidence="5">
    <location>
        <begin position="43"/>
        <end position="374"/>
    </location>
</feature>
<sequence length="387" mass="41652">MASKQSKTLFVDEKLDALEKDGLYRSLKTVSVNGPLATVNGRQVIHLCSNDYLGLSQDKRVVQAAASALRQVSQCSSRLIAGNDPAIMKLEGILAKHRRTESALVYPTGYAANLGAVTALADKNTTIFSDELNHASIIDACRLSGARIEVFKHNDIVHLEGLVSKAAGRKIVITEGVFSMDGDSACIGDICRIAEKHDALTMVDDAHGDFIFGPKFAGIPAKFGVKVDVHVSSMSKGLGCFGGYVATSARIRELLVNTSRQFIYTSALPDHLCAAAEAAVPVAKKGGLQKRLFENIKHFSTQLKKQGFTLGNSSSQIIPVMIGDEKKTVAFSNELLKEGVFAQAVRYPTVKKGSARLRVSLTAIHEKKHIDTAIIAFEKAGRKTGII</sequence>
<dbReference type="Proteomes" id="UP000028194">
    <property type="component" value="Chromosome"/>
</dbReference>
<dbReference type="GO" id="GO:0030170">
    <property type="term" value="F:pyridoxal phosphate binding"/>
    <property type="evidence" value="ECO:0007669"/>
    <property type="project" value="InterPro"/>
</dbReference>
<evidence type="ECO:0000256" key="1">
    <source>
        <dbReference type="ARBA" id="ARBA00001933"/>
    </source>
</evidence>
<accession>A0A075MQN9</accession>
<dbReference type="Gene3D" id="3.90.1150.10">
    <property type="entry name" value="Aspartate Aminotransferase, domain 1"/>
    <property type="match status" value="1"/>
</dbReference>
<organism evidence="6 7">
    <name type="scientific">Candidatus Nitrososphaera evergladensis SR1</name>
    <dbReference type="NCBI Taxonomy" id="1459636"/>
    <lineage>
        <taxon>Archaea</taxon>
        <taxon>Nitrososphaerota</taxon>
        <taxon>Nitrososphaeria</taxon>
        <taxon>Nitrososphaerales</taxon>
        <taxon>Nitrososphaeraceae</taxon>
        <taxon>Nitrososphaera</taxon>
    </lineage>
</organism>
<evidence type="ECO:0000313" key="7">
    <source>
        <dbReference type="Proteomes" id="UP000028194"/>
    </source>
</evidence>
<dbReference type="RefSeq" id="WP_226986915.1">
    <property type="nucleotide sequence ID" value="NZ_CP007174.1"/>
</dbReference>
<dbReference type="KEGG" id="nev:NTE_01790"/>
<dbReference type="Gene3D" id="3.40.640.10">
    <property type="entry name" value="Type I PLP-dependent aspartate aminotransferase-like (Major domain)"/>
    <property type="match status" value="1"/>
</dbReference>
<dbReference type="InterPro" id="IPR015421">
    <property type="entry name" value="PyrdxlP-dep_Trfase_major"/>
</dbReference>
<comment type="cofactor">
    <cofactor evidence="1">
        <name>pyridoxal 5'-phosphate</name>
        <dbReference type="ChEBI" id="CHEBI:597326"/>
    </cofactor>
</comment>
<dbReference type="eggNOG" id="arCOG00113">
    <property type="taxonomic scope" value="Archaea"/>
</dbReference>
<dbReference type="InterPro" id="IPR004839">
    <property type="entry name" value="Aminotransferase_I/II_large"/>
</dbReference>
<name>A0A075MQN9_9ARCH</name>
<dbReference type="HOGENOM" id="CLU_015846_11_0_2"/>
<gene>
    <name evidence="6" type="ORF">NTE_01790</name>
</gene>
<dbReference type="EMBL" id="CP007174">
    <property type="protein sequence ID" value="AIF83851.1"/>
    <property type="molecule type" value="Genomic_DNA"/>
</dbReference>
<evidence type="ECO:0000256" key="2">
    <source>
        <dbReference type="ARBA" id="ARBA00010008"/>
    </source>
</evidence>
<keyword evidence="4" id="KW-0663">Pyridoxal phosphate</keyword>
<evidence type="ECO:0000256" key="4">
    <source>
        <dbReference type="ARBA" id="ARBA00022898"/>
    </source>
</evidence>
<dbReference type="InterPro" id="IPR015422">
    <property type="entry name" value="PyrdxlP-dep_Trfase_small"/>
</dbReference>
<evidence type="ECO:0000313" key="6">
    <source>
        <dbReference type="EMBL" id="AIF83851.1"/>
    </source>
</evidence>
<dbReference type="STRING" id="1459636.NTE_01790"/>
<keyword evidence="7" id="KW-1185">Reference proteome</keyword>
<proteinExistence type="inferred from homology"/>
<dbReference type="InterPro" id="IPR015424">
    <property type="entry name" value="PyrdxlP-dep_Trfase"/>
</dbReference>
<dbReference type="PANTHER" id="PTHR13693:SF77">
    <property type="entry name" value="8-AMINO-7-OXONONANOATE SYNTHASE"/>
    <property type="match status" value="1"/>
</dbReference>
<dbReference type="PANTHER" id="PTHR13693">
    <property type="entry name" value="CLASS II AMINOTRANSFERASE/8-AMINO-7-OXONONANOATE SYNTHASE"/>
    <property type="match status" value="1"/>
</dbReference>
<dbReference type="EC" id="2.3.1.29" evidence="6"/>
<evidence type="ECO:0000259" key="5">
    <source>
        <dbReference type="Pfam" id="PF00155"/>
    </source>
</evidence>
<keyword evidence="6" id="KW-0012">Acyltransferase</keyword>
<reference evidence="6 7" key="1">
    <citation type="journal article" date="2014" name="PLoS ONE">
        <title>Genome Sequence of Candidatus Nitrososphaera evergladensis from Group I.1b Enriched from Everglades Soil Reveals Novel Genomic Features of the Ammonia-Oxidizing Archaea.</title>
        <authorList>
            <person name="Zhalnina K.V."/>
            <person name="Dias R."/>
            <person name="Leonard M.T."/>
            <person name="Dorr de Quadros P."/>
            <person name="Camargo F.A."/>
            <person name="Drew J.C."/>
            <person name="Farmerie W.G."/>
            <person name="Daroub S.H."/>
            <person name="Triplett E.W."/>
        </authorList>
    </citation>
    <scope>NUCLEOTIDE SEQUENCE [LARGE SCALE GENOMIC DNA]</scope>
    <source>
        <strain evidence="6 7">SR1</strain>
    </source>
</reference>
<dbReference type="InterPro" id="IPR050087">
    <property type="entry name" value="AON_synthase_class-II"/>
</dbReference>
<comment type="similarity">
    <text evidence="2">Belongs to the class-II pyridoxal-phosphate-dependent aminotransferase family. BioF subfamily.</text>
</comment>
<dbReference type="GeneID" id="41597556"/>
<dbReference type="SUPFAM" id="SSF53383">
    <property type="entry name" value="PLP-dependent transferases"/>
    <property type="match status" value="1"/>
</dbReference>